<keyword evidence="2" id="KW-0805">Transcription regulation</keyword>
<evidence type="ECO:0000256" key="2">
    <source>
        <dbReference type="ARBA" id="ARBA00023015"/>
    </source>
</evidence>
<keyword evidence="3 8" id="KW-0238">DNA-binding</keyword>
<gene>
    <name evidence="8" type="ORF">CAUPRSCDRAFT_1197</name>
</gene>
<reference evidence="9" key="1">
    <citation type="journal article" date="2018" name="Nat. Microbiol.">
        <title>Leveraging single-cell genomics to expand the fungal tree of life.</title>
        <authorList>
            <person name="Ahrendt S.R."/>
            <person name="Quandt C.A."/>
            <person name="Ciobanu D."/>
            <person name="Clum A."/>
            <person name="Salamov A."/>
            <person name="Andreopoulos B."/>
            <person name="Cheng J.F."/>
            <person name="Woyke T."/>
            <person name="Pelin A."/>
            <person name="Henrissat B."/>
            <person name="Reynolds N.K."/>
            <person name="Benny G.L."/>
            <person name="Smith M.E."/>
            <person name="James T.Y."/>
            <person name="Grigoriev I.V."/>
        </authorList>
    </citation>
    <scope>NUCLEOTIDE SEQUENCE [LARGE SCALE GENOMIC DNA]</scope>
    <source>
        <strain evidence="9">ATCC 52028</strain>
    </source>
</reference>
<dbReference type="GO" id="GO:0046983">
    <property type="term" value="F:protein dimerization activity"/>
    <property type="evidence" value="ECO:0007669"/>
    <property type="project" value="InterPro"/>
</dbReference>
<feature type="non-terminal residue" evidence="8">
    <location>
        <position position="1"/>
    </location>
</feature>
<dbReference type="PANTHER" id="PTHR15741">
    <property type="entry name" value="BASIC HELIX-LOOP-HELIX ZIP TRANSCRIPTION FACTOR"/>
    <property type="match status" value="1"/>
</dbReference>
<dbReference type="GO" id="GO:0005634">
    <property type="term" value="C:nucleus"/>
    <property type="evidence" value="ECO:0007669"/>
    <property type="project" value="UniProtKB-SubCell"/>
</dbReference>
<comment type="subcellular location">
    <subcellularLocation>
        <location evidence="1">Nucleus</location>
    </subcellularLocation>
</comment>
<dbReference type="PANTHER" id="PTHR15741:SF27">
    <property type="entry name" value="TRANSCRIPTION FACTOR AP-4"/>
    <property type="match status" value="1"/>
</dbReference>
<dbReference type="InterPro" id="IPR036638">
    <property type="entry name" value="HLH_DNA-bd_sf"/>
</dbReference>
<dbReference type="GO" id="GO:0000981">
    <property type="term" value="F:DNA-binding transcription factor activity, RNA polymerase II-specific"/>
    <property type="evidence" value="ECO:0007669"/>
    <property type="project" value="TreeGrafter"/>
</dbReference>
<evidence type="ECO:0000259" key="7">
    <source>
        <dbReference type="PROSITE" id="PS50888"/>
    </source>
</evidence>
<dbReference type="SUPFAM" id="SSF47459">
    <property type="entry name" value="HLH, helix-loop-helix DNA-binding domain"/>
    <property type="match status" value="1"/>
</dbReference>
<feature type="compositionally biased region" description="Basic and acidic residues" evidence="6">
    <location>
        <begin position="19"/>
        <end position="34"/>
    </location>
</feature>
<accession>A0A4P9WXC0</accession>
<dbReference type="InterPro" id="IPR052207">
    <property type="entry name" value="Max-like/E-box_TFs"/>
</dbReference>
<evidence type="ECO:0000256" key="6">
    <source>
        <dbReference type="SAM" id="MobiDB-lite"/>
    </source>
</evidence>
<organism evidence="8 9">
    <name type="scientific">Caulochytrium protostelioides</name>
    <dbReference type="NCBI Taxonomy" id="1555241"/>
    <lineage>
        <taxon>Eukaryota</taxon>
        <taxon>Fungi</taxon>
        <taxon>Fungi incertae sedis</taxon>
        <taxon>Chytridiomycota</taxon>
        <taxon>Chytridiomycota incertae sedis</taxon>
        <taxon>Chytridiomycetes</taxon>
        <taxon>Caulochytriales</taxon>
        <taxon>Caulochytriaceae</taxon>
        <taxon>Caulochytrium</taxon>
    </lineage>
</organism>
<sequence>APASTSASTSAAGKPLLTESEKRSNHIQSEQRRRASIRDGFAQLVSLIPAGGAAVMRSEAVVLQEAVRYIEQLLSDRTQLIARVEGLKRRTGDSSR</sequence>
<feature type="compositionally biased region" description="Low complexity" evidence="6">
    <location>
        <begin position="1"/>
        <end position="12"/>
    </location>
</feature>
<keyword evidence="5" id="KW-0539">Nucleus</keyword>
<dbReference type="CDD" id="cd11405">
    <property type="entry name" value="bHLHzip_MLXIP_like"/>
    <property type="match status" value="1"/>
</dbReference>
<evidence type="ECO:0000256" key="3">
    <source>
        <dbReference type="ARBA" id="ARBA00023125"/>
    </source>
</evidence>
<dbReference type="AlphaFoldDB" id="A0A4P9WXC0"/>
<dbReference type="Proteomes" id="UP000268535">
    <property type="component" value="Unassembled WGS sequence"/>
</dbReference>
<feature type="region of interest" description="Disordered" evidence="6">
    <location>
        <begin position="1"/>
        <end position="34"/>
    </location>
</feature>
<dbReference type="InterPro" id="IPR011598">
    <property type="entry name" value="bHLH_dom"/>
</dbReference>
<dbReference type="GO" id="GO:0000978">
    <property type="term" value="F:RNA polymerase II cis-regulatory region sequence-specific DNA binding"/>
    <property type="evidence" value="ECO:0007669"/>
    <property type="project" value="TreeGrafter"/>
</dbReference>
<evidence type="ECO:0000313" key="9">
    <source>
        <dbReference type="Proteomes" id="UP000268535"/>
    </source>
</evidence>
<dbReference type="Gene3D" id="4.10.280.10">
    <property type="entry name" value="Helix-loop-helix DNA-binding domain"/>
    <property type="match status" value="1"/>
</dbReference>
<evidence type="ECO:0000313" key="8">
    <source>
        <dbReference type="EMBL" id="RKO97145.1"/>
    </source>
</evidence>
<feature type="non-terminal residue" evidence="8">
    <location>
        <position position="96"/>
    </location>
</feature>
<keyword evidence="4" id="KW-0804">Transcription</keyword>
<feature type="domain" description="BHLH" evidence="7">
    <location>
        <begin position="21"/>
        <end position="73"/>
    </location>
</feature>
<evidence type="ECO:0000256" key="1">
    <source>
        <dbReference type="ARBA" id="ARBA00004123"/>
    </source>
</evidence>
<name>A0A4P9WXC0_9FUNG</name>
<proteinExistence type="predicted"/>
<dbReference type="Pfam" id="PF00010">
    <property type="entry name" value="HLH"/>
    <property type="match status" value="1"/>
</dbReference>
<evidence type="ECO:0000256" key="5">
    <source>
        <dbReference type="ARBA" id="ARBA00023242"/>
    </source>
</evidence>
<protein>
    <submittedName>
        <fullName evidence="8">Helix-loop-helix DNA-binding domain-containing protein</fullName>
    </submittedName>
</protein>
<dbReference type="EMBL" id="ML009392">
    <property type="protein sequence ID" value="RKO97145.1"/>
    <property type="molecule type" value="Genomic_DNA"/>
</dbReference>
<evidence type="ECO:0000256" key="4">
    <source>
        <dbReference type="ARBA" id="ARBA00023163"/>
    </source>
</evidence>
<dbReference type="PROSITE" id="PS50888">
    <property type="entry name" value="BHLH"/>
    <property type="match status" value="1"/>
</dbReference>
<dbReference type="SMART" id="SM00353">
    <property type="entry name" value="HLH"/>
    <property type="match status" value="1"/>
</dbReference>